<dbReference type="GO" id="GO:0016020">
    <property type="term" value="C:membrane"/>
    <property type="evidence" value="ECO:0007669"/>
    <property type="project" value="UniProtKB-SubCell"/>
</dbReference>
<dbReference type="AlphaFoldDB" id="A0A0P5VUW1"/>
<accession>A0A0P5VUW1</accession>
<keyword evidence="5" id="KW-0472">Membrane</keyword>
<comment type="similarity">
    <text evidence="2">Belongs to the CD36 family.</text>
</comment>
<protein>
    <submittedName>
        <fullName evidence="7">Class b scavenger receptor cd36 domain</fullName>
    </submittedName>
</protein>
<keyword evidence="4" id="KW-1133">Transmembrane helix</keyword>
<organism evidence="7">
    <name type="scientific">Daphnia magna</name>
    <dbReference type="NCBI Taxonomy" id="35525"/>
    <lineage>
        <taxon>Eukaryota</taxon>
        <taxon>Metazoa</taxon>
        <taxon>Ecdysozoa</taxon>
        <taxon>Arthropoda</taxon>
        <taxon>Crustacea</taxon>
        <taxon>Branchiopoda</taxon>
        <taxon>Diplostraca</taxon>
        <taxon>Cladocera</taxon>
        <taxon>Anomopoda</taxon>
        <taxon>Daphniidae</taxon>
        <taxon>Daphnia</taxon>
    </lineage>
</organism>
<evidence type="ECO:0000256" key="1">
    <source>
        <dbReference type="ARBA" id="ARBA00004370"/>
    </source>
</evidence>
<evidence type="ECO:0000256" key="6">
    <source>
        <dbReference type="ARBA" id="ARBA00023180"/>
    </source>
</evidence>
<sequence length="491" mass="54932">MVSGIVKTGIVAAVGVVVIVLSSTLGWILVPDIATSEAIITADNEAVFAAWSSPPVPVYIDFFLFNCTNCEDPTDQDVVLHLDQLGPFSFTEGRIKYGVIEENGLLTYRENITYFHTPGVGELGLDVEVVTVNPVYFTLASLISDLAPEDLADGLSIIMHNKLDEEDEKPFMKRKVREMLFDGWSLKPYIKILESFQNETGVELPPLPADPKFGFFYGRNGTNLGEFKIESGANGLDQLGFIRTWNGNESVDYWNDTYCNMINGTDGAIYPPLVDTSEKVYIFTPDLCRSVYATYERDVETEGIIGNRFTVPEIVFNTYDPENLCYCPDHKIDPDLCFSTGILDMRPCLFGAPVLLSTPHFYMGDEKYVKAFTGLAPNKEWHETHFDLEPLLGVPIFASKRLQLNVDVRKYKVPPRLLNINDTVFPILWINETAKLDQPSAQDVNKAVNVIDALNISRWCFLAAGIALVIAGFVMLIIYLPVSSRINCRLR</sequence>
<keyword evidence="6" id="KW-0325">Glycoprotein</keyword>
<reference evidence="7" key="2">
    <citation type="submission" date="2015-10" db="EMBL/GenBank/DDBJ databases">
        <authorList>
            <person name="Gilbert D.G."/>
        </authorList>
    </citation>
    <scope>NUCLEOTIDE SEQUENCE</scope>
</reference>
<dbReference type="OrthoDB" id="195015at2759"/>
<evidence type="ECO:0000256" key="5">
    <source>
        <dbReference type="ARBA" id="ARBA00023136"/>
    </source>
</evidence>
<dbReference type="PANTHER" id="PTHR11923">
    <property type="entry name" value="SCAVENGER RECEPTOR CLASS B TYPE-1 SR-B1"/>
    <property type="match status" value="1"/>
</dbReference>
<name>A0A0P5VUW1_9CRUS</name>
<evidence type="ECO:0000313" key="7">
    <source>
        <dbReference type="EMBL" id="JAJ19815.1"/>
    </source>
</evidence>
<dbReference type="PANTHER" id="PTHR11923:SF111">
    <property type="entry name" value="LYSOSOME MEMBRANE PROTEIN 2-LIKE"/>
    <property type="match status" value="1"/>
</dbReference>
<dbReference type="EMBL" id="GDIP01203587">
    <property type="protein sequence ID" value="JAJ19815.1"/>
    <property type="molecule type" value="Transcribed_RNA"/>
</dbReference>
<dbReference type="Pfam" id="PF01130">
    <property type="entry name" value="CD36"/>
    <property type="match status" value="1"/>
</dbReference>
<dbReference type="GO" id="GO:0005044">
    <property type="term" value="F:scavenger receptor activity"/>
    <property type="evidence" value="ECO:0007669"/>
    <property type="project" value="TreeGrafter"/>
</dbReference>
<comment type="subcellular location">
    <subcellularLocation>
        <location evidence="1">Membrane</location>
    </subcellularLocation>
</comment>
<reference evidence="7" key="1">
    <citation type="submission" date="2015-10" db="EMBL/GenBank/DDBJ databases">
        <title>Daphnia magna gene sets from two clonal populations assembled and annotated with EvidentialGene.</title>
        <authorList>
            <person name="Gilbert D."/>
            <person name="Podicheti R."/>
            <person name="Orsini L."/>
            <person name="Colbourne J."/>
            <person name="Pfrender M."/>
        </authorList>
    </citation>
    <scope>NUCLEOTIDE SEQUENCE</scope>
</reference>
<dbReference type="GO" id="GO:0005737">
    <property type="term" value="C:cytoplasm"/>
    <property type="evidence" value="ECO:0007669"/>
    <property type="project" value="TreeGrafter"/>
</dbReference>
<proteinExistence type="inferred from homology"/>
<dbReference type="PRINTS" id="PR01609">
    <property type="entry name" value="CD36FAMILY"/>
</dbReference>
<dbReference type="InterPro" id="IPR002159">
    <property type="entry name" value="CD36_fam"/>
</dbReference>
<keyword evidence="3" id="KW-0812">Transmembrane</keyword>
<evidence type="ECO:0000256" key="2">
    <source>
        <dbReference type="ARBA" id="ARBA00010532"/>
    </source>
</evidence>
<evidence type="ECO:0000256" key="3">
    <source>
        <dbReference type="ARBA" id="ARBA00022692"/>
    </source>
</evidence>
<keyword evidence="7" id="KW-0675">Receptor</keyword>
<evidence type="ECO:0000256" key="4">
    <source>
        <dbReference type="ARBA" id="ARBA00022989"/>
    </source>
</evidence>